<name>A0A8H7A3X2_PLEOS</name>
<evidence type="ECO:0000256" key="1">
    <source>
        <dbReference type="SAM" id="SignalP"/>
    </source>
</evidence>
<reference evidence="3" key="1">
    <citation type="submission" date="2019-07" db="EMBL/GenBank/DDBJ databases">
        <authorList>
            <person name="Palmer J.M."/>
        </authorList>
    </citation>
    <scope>NUCLEOTIDE SEQUENCE</scope>
    <source>
        <strain evidence="3">PC9</strain>
    </source>
</reference>
<dbReference type="PANTHER" id="PTHR28208:SF1">
    <property type="entry name" value="FILAMENT ORGANIZATION PROTEIN APP1-LIKE, PUTATIVE (AFU_ORTHOLOGUE AFUA_1G06650)-RELATED"/>
    <property type="match status" value="1"/>
</dbReference>
<sequence>MWFGMRSSTCLSLLLLSTSSLPAHGLPAQQRAIFPSIGPLDDVLLFDAPAFVDGNNLVASVQAFVSLRQINLTPFLSAVQSAIEDAFDLDIGNKVAQVEERLRLFAAIGQSGKDVNVKVGGCSAAASGSGASVGKTSKLPDLGMVLGNVPLGSCAQQNGALTGAVEDKGTIITDARKFENTIFASGPDGFGVISDIDDTVKITNTLDKLGVVKSTLLDDPKPVPGMSSLYASLTKSLATSAPPQFIYVSGSPFQLYPFLRSFISTSFPQSRGPLLLQNLTLIDIPGLLDFANSDGIFEYKTEMIQRIQSFYPAKKWLTVGDSTQKDPETYANAFRNFGPDFIACIWIRRVDGADNSDARFAEAFQGVPQDKFRIFSDEDIPSLESIDVKGGKC</sequence>
<dbReference type="GO" id="GO:0008195">
    <property type="term" value="F:phosphatidate phosphatase activity"/>
    <property type="evidence" value="ECO:0007669"/>
    <property type="project" value="InterPro"/>
</dbReference>
<organism evidence="3 4">
    <name type="scientific">Pleurotus ostreatus</name>
    <name type="common">Oyster mushroom</name>
    <name type="synonym">White-rot fungus</name>
    <dbReference type="NCBI Taxonomy" id="5322"/>
    <lineage>
        <taxon>Eukaryota</taxon>
        <taxon>Fungi</taxon>
        <taxon>Dikarya</taxon>
        <taxon>Basidiomycota</taxon>
        <taxon>Agaricomycotina</taxon>
        <taxon>Agaricomycetes</taxon>
        <taxon>Agaricomycetidae</taxon>
        <taxon>Agaricales</taxon>
        <taxon>Pleurotineae</taxon>
        <taxon>Pleurotaceae</taxon>
        <taxon>Pleurotus</taxon>
    </lineage>
</organism>
<proteinExistence type="predicted"/>
<keyword evidence="1" id="KW-0732">Signal</keyword>
<dbReference type="AlphaFoldDB" id="A0A8H7A3X2"/>
<dbReference type="InterPro" id="IPR052935">
    <property type="entry name" value="Mg2+_PAP"/>
</dbReference>
<dbReference type="Proteomes" id="UP000623687">
    <property type="component" value="Unassembled WGS sequence"/>
</dbReference>
<dbReference type="OrthoDB" id="414243at2759"/>
<feature type="signal peptide" evidence="1">
    <location>
        <begin position="1"/>
        <end position="25"/>
    </location>
</feature>
<protein>
    <recommendedName>
        <fullName evidence="2">Phosphatidate phosphatase APP1 catalytic domain-containing protein</fullName>
    </recommendedName>
</protein>
<dbReference type="RefSeq" id="XP_036635808.1">
    <property type="nucleotide sequence ID" value="XM_036769963.1"/>
</dbReference>
<evidence type="ECO:0000259" key="2">
    <source>
        <dbReference type="Pfam" id="PF09949"/>
    </source>
</evidence>
<evidence type="ECO:0000313" key="3">
    <source>
        <dbReference type="EMBL" id="KAF7439964.1"/>
    </source>
</evidence>
<dbReference type="PANTHER" id="PTHR28208">
    <property type="entry name" value="PHOSPHATIDATE PHOSPHATASE APP1"/>
    <property type="match status" value="1"/>
</dbReference>
<gene>
    <name evidence="3" type="ORF">PC9H_000301</name>
</gene>
<dbReference type="GO" id="GO:0030479">
    <property type="term" value="C:actin cortical patch"/>
    <property type="evidence" value="ECO:0007669"/>
    <property type="project" value="TreeGrafter"/>
</dbReference>
<dbReference type="InterPro" id="IPR019236">
    <property type="entry name" value="APP1_cat"/>
</dbReference>
<dbReference type="GeneID" id="59370142"/>
<dbReference type="Pfam" id="PF09949">
    <property type="entry name" value="APP1_cat"/>
    <property type="match status" value="1"/>
</dbReference>
<keyword evidence="4" id="KW-1185">Reference proteome</keyword>
<feature type="domain" description="Phosphatidate phosphatase APP1 catalytic" evidence="2">
    <location>
        <begin position="190"/>
        <end position="349"/>
    </location>
</feature>
<dbReference type="VEuPathDB" id="FungiDB:PC9H_000301"/>
<feature type="chain" id="PRO_5034889489" description="Phosphatidate phosphatase APP1 catalytic domain-containing protein" evidence="1">
    <location>
        <begin position="26"/>
        <end position="393"/>
    </location>
</feature>
<evidence type="ECO:0000313" key="4">
    <source>
        <dbReference type="Proteomes" id="UP000623687"/>
    </source>
</evidence>
<comment type="caution">
    <text evidence="3">The sequence shown here is derived from an EMBL/GenBank/DDBJ whole genome shotgun (WGS) entry which is preliminary data.</text>
</comment>
<accession>A0A8H7A3X2</accession>
<dbReference type="EMBL" id="JACETU010000001">
    <property type="protein sequence ID" value="KAF7439964.1"/>
    <property type="molecule type" value="Genomic_DNA"/>
</dbReference>